<dbReference type="AlphaFoldDB" id="A0A1G9UIK4"/>
<evidence type="ECO:0000313" key="3">
    <source>
        <dbReference type="Proteomes" id="UP000199004"/>
    </source>
</evidence>
<feature type="domain" description="SHOCT" evidence="1">
    <location>
        <begin position="182"/>
        <end position="209"/>
    </location>
</feature>
<evidence type="ECO:0000313" key="2">
    <source>
        <dbReference type="EMBL" id="SDM59634.1"/>
    </source>
</evidence>
<protein>
    <submittedName>
        <fullName evidence="2">Short C-terminal domain-containing protein</fullName>
    </submittedName>
</protein>
<gene>
    <name evidence="2" type="ORF">SAMN05192576_0443</name>
</gene>
<dbReference type="InterPro" id="IPR018649">
    <property type="entry name" value="SHOCT"/>
</dbReference>
<keyword evidence="3" id="KW-1185">Reference proteome</keyword>
<dbReference type="RefSeq" id="WP_170254233.1">
    <property type="nucleotide sequence ID" value="NZ_BKAE01000005.1"/>
</dbReference>
<reference evidence="2 3" key="1">
    <citation type="submission" date="2016-10" db="EMBL/GenBank/DDBJ databases">
        <authorList>
            <person name="de Groot N.N."/>
        </authorList>
    </citation>
    <scope>NUCLEOTIDE SEQUENCE [LARGE SCALE GENOMIC DNA]</scope>
    <source>
        <strain evidence="2 3">CGMCC 1.11147</strain>
    </source>
</reference>
<dbReference type="Pfam" id="PF09851">
    <property type="entry name" value="SHOCT"/>
    <property type="match status" value="1"/>
</dbReference>
<sequence length="212" mass="22093">MALYQELTGQGRVIGGHLAGGIVHSGGTTAFSKNGDLSIQHPSNPFKRHRINAETVSEWEEVDARDGAVGIIGQAAAMAALPGRVGKAVGAGVGAAFNSGHTVRVTWVGGKQSIIGFPEKQFMVLSILLKDLQVTTELSAKPEVDVPPGLAEKIAGFASSALPRGKQKSGTVEDAPVPDAAERIAKLASLHAQGILTDAEFTDKKAELLKRL</sequence>
<dbReference type="EMBL" id="FNIC01000001">
    <property type="protein sequence ID" value="SDM59634.1"/>
    <property type="molecule type" value="Genomic_DNA"/>
</dbReference>
<name>A0A1G9UIK4_9ACTN</name>
<evidence type="ECO:0000259" key="1">
    <source>
        <dbReference type="Pfam" id="PF09851"/>
    </source>
</evidence>
<accession>A0A1G9UIK4</accession>
<organism evidence="2 3">
    <name type="scientific">Nocardioides szechwanensis</name>
    <dbReference type="NCBI Taxonomy" id="1005944"/>
    <lineage>
        <taxon>Bacteria</taxon>
        <taxon>Bacillati</taxon>
        <taxon>Actinomycetota</taxon>
        <taxon>Actinomycetes</taxon>
        <taxon>Propionibacteriales</taxon>
        <taxon>Nocardioidaceae</taxon>
        <taxon>Nocardioides</taxon>
    </lineage>
</organism>
<proteinExistence type="predicted"/>
<dbReference type="Proteomes" id="UP000199004">
    <property type="component" value="Unassembled WGS sequence"/>
</dbReference>